<dbReference type="AlphaFoldDB" id="A0A1I7S4U4"/>
<dbReference type="WBParaSite" id="BXY_0802700.1">
    <property type="protein sequence ID" value="BXY_0802700.1"/>
    <property type="gene ID" value="BXY_0802700"/>
</dbReference>
<protein>
    <submittedName>
        <fullName evidence="2">(pine wood nematode) hypothetical protein</fullName>
    </submittedName>
</protein>
<feature type="region of interest" description="Disordered" evidence="1">
    <location>
        <begin position="1"/>
        <end position="78"/>
    </location>
</feature>
<reference evidence="5" key="1">
    <citation type="submission" date="2016-11" db="UniProtKB">
        <authorList>
            <consortium name="WormBaseParasite"/>
        </authorList>
    </citation>
    <scope>IDENTIFICATION</scope>
</reference>
<evidence type="ECO:0000313" key="5">
    <source>
        <dbReference type="WBParaSite" id="BXY_0802700.1"/>
    </source>
</evidence>
<sequence>MSTSGYDCVSSSEPSTSSLGSNSNDYGGSTDFSQHRDDATDVLNYENYTSSTKRRRLRKQMPTVKQRERRVQNRKKNGQTKLKLAKNYGKIISKEIPIGMEMEVKSPRIQMHAEIRSRIRTNAQREVFSPIQNVLNANIEYDCSSPESPINVESYRYSASVFECPIGYSNQIYSNTNTRAPSLTPPISDECYGTGSDDHQIHELEISDDDQTDFINATNKIYENLSMEPVTFPVAQPKVSDLKSLPPVLPPEVHPEDEASLYGRLTALLFVEARNEKTTRQKIVEVQEELKILFNIPSLFDVCVDNEPSYRQNCAFLGNLVAYSLRQTRAKSPEAFAAQVKKLHKLLYGLKKKNAFLSGVGRFVQRLFRTI</sequence>
<accession>A0A1I7S4U4</accession>
<evidence type="ECO:0000313" key="2">
    <source>
        <dbReference type="EMBL" id="CAD5227287.1"/>
    </source>
</evidence>
<feature type="compositionally biased region" description="Low complexity" evidence="1">
    <location>
        <begin position="10"/>
        <end position="23"/>
    </location>
</feature>
<dbReference type="EMBL" id="CAJFDI010000004">
    <property type="protein sequence ID" value="CAD5227287.1"/>
    <property type="molecule type" value="Genomic_DNA"/>
</dbReference>
<dbReference type="Proteomes" id="UP000095284">
    <property type="component" value="Unplaced"/>
</dbReference>
<evidence type="ECO:0000313" key="3">
    <source>
        <dbReference type="Proteomes" id="UP000095284"/>
    </source>
</evidence>
<dbReference type="Proteomes" id="UP000582659">
    <property type="component" value="Unassembled WGS sequence"/>
</dbReference>
<name>A0A1I7S4U4_BURXY</name>
<evidence type="ECO:0000256" key="1">
    <source>
        <dbReference type="SAM" id="MobiDB-lite"/>
    </source>
</evidence>
<organism evidence="3 5">
    <name type="scientific">Bursaphelenchus xylophilus</name>
    <name type="common">Pinewood nematode worm</name>
    <name type="synonym">Aphelenchoides xylophilus</name>
    <dbReference type="NCBI Taxonomy" id="6326"/>
    <lineage>
        <taxon>Eukaryota</taxon>
        <taxon>Metazoa</taxon>
        <taxon>Ecdysozoa</taxon>
        <taxon>Nematoda</taxon>
        <taxon>Chromadorea</taxon>
        <taxon>Rhabditida</taxon>
        <taxon>Tylenchina</taxon>
        <taxon>Tylenchomorpha</taxon>
        <taxon>Aphelenchoidea</taxon>
        <taxon>Aphelenchoididae</taxon>
        <taxon>Bursaphelenchus</taxon>
    </lineage>
</organism>
<gene>
    <name evidence="2" type="ORF">BXYJ_LOCUS9832</name>
</gene>
<proteinExistence type="predicted"/>
<dbReference type="OrthoDB" id="5876759at2759"/>
<reference evidence="2" key="2">
    <citation type="submission" date="2020-09" db="EMBL/GenBank/DDBJ databases">
        <authorList>
            <person name="Kikuchi T."/>
        </authorList>
    </citation>
    <scope>NUCLEOTIDE SEQUENCE</scope>
    <source>
        <strain evidence="2">Ka4C1</strain>
    </source>
</reference>
<keyword evidence="4" id="KW-1185">Reference proteome</keyword>
<evidence type="ECO:0000313" key="4">
    <source>
        <dbReference type="Proteomes" id="UP000659654"/>
    </source>
</evidence>
<dbReference type="EMBL" id="CAJFCV020000004">
    <property type="protein sequence ID" value="CAG9117382.1"/>
    <property type="molecule type" value="Genomic_DNA"/>
</dbReference>
<dbReference type="Proteomes" id="UP000659654">
    <property type="component" value="Unassembled WGS sequence"/>
</dbReference>